<dbReference type="Pfam" id="PF26128">
    <property type="entry name" value="Gad2"/>
    <property type="match status" value="1"/>
</dbReference>
<dbReference type="Pfam" id="PF12796">
    <property type="entry name" value="Ank_2"/>
    <property type="match status" value="1"/>
</dbReference>
<feature type="compositionally biased region" description="Acidic residues" evidence="4">
    <location>
        <begin position="1158"/>
        <end position="1175"/>
    </location>
</feature>
<dbReference type="SUPFAM" id="SSF48403">
    <property type="entry name" value="Ankyrin repeat"/>
    <property type="match status" value="2"/>
</dbReference>
<feature type="compositionally biased region" description="Basic and acidic residues" evidence="4">
    <location>
        <begin position="1762"/>
        <end position="1774"/>
    </location>
</feature>
<dbReference type="PROSITE" id="PS50088">
    <property type="entry name" value="ANK_REPEAT"/>
    <property type="match status" value="4"/>
</dbReference>
<protein>
    <recommendedName>
        <fullName evidence="7">Ankyrin repeat protein</fullName>
    </recommendedName>
</protein>
<keyword evidence="1" id="KW-0677">Repeat</keyword>
<feature type="compositionally biased region" description="Acidic residues" evidence="4">
    <location>
        <begin position="620"/>
        <end position="646"/>
    </location>
</feature>
<dbReference type="SMART" id="SM00248">
    <property type="entry name" value="ANK"/>
    <property type="match status" value="11"/>
</dbReference>
<dbReference type="Gene3D" id="1.25.40.20">
    <property type="entry name" value="Ankyrin repeat-containing domain"/>
    <property type="match status" value="5"/>
</dbReference>
<dbReference type="EMBL" id="JBAWTH010000008">
    <property type="protein sequence ID" value="KAL2290703.1"/>
    <property type="molecule type" value="Genomic_DNA"/>
</dbReference>
<dbReference type="PANTHER" id="PTHR24198:SF165">
    <property type="entry name" value="ANKYRIN REPEAT-CONTAINING PROTEIN-RELATED"/>
    <property type="match status" value="1"/>
</dbReference>
<evidence type="ECO:0000256" key="1">
    <source>
        <dbReference type="ARBA" id="ARBA00022737"/>
    </source>
</evidence>
<feature type="repeat" description="ANK" evidence="3">
    <location>
        <begin position="1449"/>
        <end position="1481"/>
    </location>
</feature>
<feature type="region of interest" description="Disordered" evidence="4">
    <location>
        <begin position="1151"/>
        <end position="1176"/>
    </location>
</feature>
<dbReference type="Proteomes" id="UP001600888">
    <property type="component" value="Unassembled WGS sequence"/>
</dbReference>
<gene>
    <name evidence="5" type="ORF">FJTKL_14711</name>
</gene>
<proteinExistence type="predicted"/>
<feature type="compositionally biased region" description="Basic and acidic residues" evidence="4">
    <location>
        <begin position="602"/>
        <end position="611"/>
    </location>
</feature>
<keyword evidence="6" id="KW-1185">Reference proteome</keyword>
<feature type="compositionally biased region" description="Acidic residues" evidence="4">
    <location>
        <begin position="1733"/>
        <end position="1747"/>
    </location>
</feature>
<dbReference type="Pfam" id="PF00023">
    <property type="entry name" value="Ank"/>
    <property type="match status" value="1"/>
</dbReference>
<dbReference type="InterPro" id="IPR002110">
    <property type="entry name" value="Ankyrin_rpt"/>
</dbReference>
<sequence>MSSLQLSKVPVPHVELARYIDENPDRSMVDLLEPYRQFEAQLRQLYAQEPDNEILKDDHLNVFPLFSDGEKADIRIRARDLDAEAQAEKDQYVMTLPDEQRRPNGSPAVVQSLKEFQHNFNVFSESSLVDLDWSNVVASGSSVVNTLLPVPERYRDSKRALREFYHEKFCPASDVDLFIYGLTEEQAIEKIKQIEGRIRDSILTETTTVRTKNAITICSQYPTRHIQIVLRIYKNVSEILTGFDIDCSGAAYDGKQVYCTPRALQSYITQINHIDLSRRSPSYENRLSKYSHRGFEVYWPELDRSRIDPTIFERSFQRTLGLARLLVLERLPTASSRDSYLAKRREERGRPPLNRRYFRSLAGNIKEYHEDEIAEWVNEDEVSNYHTFTVPYGVKFHAKKIEKLCYTRDLLLNAEWNQPKDREVYLHRHPAFFGRFEDVMNDCCGFCPQPETDEEKAVHEEESKIYVSGKISFLQDDPGRQQIGSFNPLTEDDWTEMAYIGNTARLCQDIVDGELEHVQDWLSQDGADPNTRDHTGRTPLHLAVTSSTAEVVKCLVDHGARLVARLADGRTALHLAAERGDVEIVKILMEKSTANEAEEEEKQAQIKKEKTASPSQLPSQEDESTEASDSDVEVVSDADSDSEDEQQSMATGSFVKVKKDVESSAPAGAVPEDKEDDPDFYDINVVAWDSPCSAMHFAIICGHEEVVKLLCQEYGADILLPVKFLNEEKQPTAAILTLVLAIKLPIEKAKSMAKTILSLGASSAQADLNGSTAFQRIVEENANELVEVLLAFDQIGVNNSINHIAFSGWQQMDSTLQQAIRGGDVKLILQLLDAGAVPQIDFETWLKSAKQVARMENQLRGSLEQNTKVFERDTEQPIITAIQSSNPSIVLELLKRGADVNAMTKQSYQIVHGTAFGYSTGQTVLDLVEDQLQRLRKYEPPVAKTPELKFGMDEVLEKYKQGTWQYAAVHTAVSFAHKRNERTLKDHEKEKARISGLEGVQEKQAAIDAAIADLEEIRKTLVASGGKTFVQLYPDRSQSRRPLHSRWEPPKEILEFSYDFQFFGVSDVTEKRREKYTELFEAAWSGDLDKIKALTLVSWDPENNEPPLQIAVNDRSNSPFSLAYMRGHLDVAKAVLEIAQAQYVPEERPVTRYRMQTSEEEDEEDEDDSMSDDDEPRIYGQIVDDQFTIENVGQVSMQVKSRVKPLKMLDWTFPTLQSDDGKHRFTGGRTLLEHVISNDDRKGLKYYYDLTVYFSDRDEDKDDESNHFVALPQSAFWSAVEKGRIGILADMIKWAGAGLPLEALVKKTGVELKEKPRHYQGLTVYGKKRKDWATAGRNVISRPKDTTESPLLRTAQKGCIESVEWFLSDAPLRNYLEFGKSKVAKDDLRLKHLNQSHGGFEKAVTRWLGAENDLVISAAVLGPNHGTAQRLVEYLIKAYPSALEAKGATGMTPLFTASWLGRINLARILIANGADQSTKNTSHDNILHAALANDPEPEKLAVFLKLLDPELLAHLVLERSGLNASDGRTPLHRWLATYAKSISEKPDRYIKVLQLLLEHSKGEELSTLDAGGDTPLHTLIREQADPAIIREILNYNPQLLHRENAVGLTPAQVAHDAFVRACIPQHRHWGYGYHRHEDKSVAQVLVNMKPEDFARQAKHGGPATKPAPRVQQIYDLASEFAAAYPSKRRLVSLHEANDVAKRIGETYQGQRYGWKGFEGRKLRRAQRLRADDLPDEEEAEDVGEEQGVDVLSGRMNSLRSSAWEEPKKDELVVD</sequence>
<evidence type="ECO:0000313" key="5">
    <source>
        <dbReference type="EMBL" id="KAL2290703.1"/>
    </source>
</evidence>
<organism evidence="5 6">
    <name type="scientific">Diaporthe vaccinii</name>
    <dbReference type="NCBI Taxonomy" id="105482"/>
    <lineage>
        <taxon>Eukaryota</taxon>
        <taxon>Fungi</taxon>
        <taxon>Dikarya</taxon>
        <taxon>Ascomycota</taxon>
        <taxon>Pezizomycotina</taxon>
        <taxon>Sordariomycetes</taxon>
        <taxon>Sordariomycetidae</taxon>
        <taxon>Diaporthales</taxon>
        <taxon>Diaporthaceae</taxon>
        <taxon>Diaporthe</taxon>
        <taxon>Diaporthe eres species complex</taxon>
    </lineage>
</organism>
<feature type="repeat" description="ANK" evidence="3">
    <location>
        <begin position="568"/>
        <end position="600"/>
    </location>
</feature>
<evidence type="ECO:0000256" key="2">
    <source>
        <dbReference type="ARBA" id="ARBA00023043"/>
    </source>
</evidence>
<feature type="region of interest" description="Disordered" evidence="4">
    <location>
        <begin position="1729"/>
        <end position="1774"/>
    </location>
</feature>
<evidence type="ECO:0008006" key="7">
    <source>
        <dbReference type="Google" id="ProtNLM"/>
    </source>
</evidence>
<evidence type="ECO:0000313" key="6">
    <source>
        <dbReference type="Proteomes" id="UP001600888"/>
    </source>
</evidence>
<dbReference type="PANTHER" id="PTHR24198">
    <property type="entry name" value="ANKYRIN REPEAT AND PROTEIN KINASE DOMAIN-CONTAINING PROTEIN"/>
    <property type="match status" value="1"/>
</dbReference>
<evidence type="ECO:0000256" key="4">
    <source>
        <dbReference type="SAM" id="MobiDB-lite"/>
    </source>
</evidence>
<name>A0ABR4F7Q5_9PEZI</name>
<feature type="repeat" description="ANK" evidence="3">
    <location>
        <begin position="535"/>
        <end position="567"/>
    </location>
</feature>
<reference evidence="5 6" key="1">
    <citation type="submission" date="2024-03" db="EMBL/GenBank/DDBJ databases">
        <title>A high-quality draft genome sequence of Diaporthe vaccinii, a causative agent of upright dieback and viscid rot disease in cranberry plants.</title>
        <authorList>
            <person name="Sarrasin M."/>
            <person name="Lang B.F."/>
            <person name="Burger G."/>
        </authorList>
    </citation>
    <scope>NUCLEOTIDE SEQUENCE [LARGE SCALE GENOMIC DNA]</scope>
    <source>
        <strain evidence="5 6">IS7</strain>
    </source>
</reference>
<dbReference type="InterPro" id="IPR036770">
    <property type="entry name" value="Ankyrin_rpt-contain_sf"/>
</dbReference>
<dbReference type="PRINTS" id="PR01415">
    <property type="entry name" value="ANKYRIN"/>
</dbReference>
<keyword evidence="2 3" id="KW-0040">ANK repeat</keyword>
<comment type="caution">
    <text evidence="5">The sequence shown here is derived from an EMBL/GenBank/DDBJ whole genome shotgun (WGS) entry which is preliminary data.</text>
</comment>
<accession>A0ABR4F7Q5</accession>
<evidence type="ECO:0000256" key="3">
    <source>
        <dbReference type="PROSITE-ProRule" id="PRU00023"/>
    </source>
</evidence>
<dbReference type="PROSITE" id="PS50297">
    <property type="entry name" value="ANK_REP_REGION"/>
    <property type="match status" value="3"/>
</dbReference>
<feature type="repeat" description="ANK" evidence="3">
    <location>
        <begin position="873"/>
        <end position="905"/>
    </location>
</feature>
<feature type="region of interest" description="Disordered" evidence="4">
    <location>
        <begin position="594"/>
        <end position="655"/>
    </location>
</feature>